<dbReference type="Gene3D" id="1.10.630.10">
    <property type="entry name" value="Cytochrome P450"/>
    <property type="match status" value="1"/>
</dbReference>
<dbReference type="OrthoDB" id="3945418at2759"/>
<keyword evidence="1" id="KW-0812">Transmembrane</keyword>
<sequence>MSLLDPHCQATIAACAAFLTQQLLSPIPEVSTTKSILFYTIANNLLALALKRAGINILLHFLMHISLINISYLTSLTFFTVVHRLYFHPLRKFPGGKIARLSKLYEAWINYNGRNGPVVRDLCRKYGDFIRTGPNELAINNVEAVEIIWGRTQPTARGPFYEFANFIGERHLVSQRNKAIHASWRRIWFAPRVLKFWNLFTDFD</sequence>
<dbReference type="GO" id="GO:0020037">
    <property type="term" value="F:heme binding"/>
    <property type="evidence" value="ECO:0007669"/>
    <property type="project" value="InterPro"/>
</dbReference>
<organism evidence="2 3">
    <name type="scientific">Tuber magnatum</name>
    <name type="common">white Piedmont truffle</name>
    <dbReference type="NCBI Taxonomy" id="42249"/>
    <lineage>
        <taxon>Eukaryota</taxon>
        <taxon>Fungi</taxon>
        <taxon>Dikarya</taxon>
        <taxon>Ascomycota</taxon>
        <taxon>Pezizomycotina</taxon>
        <taxon>Pezizomycetes</taxon>
        <taxon>Pezizales</taxon>
        <taxon>Tuberaceae</taxon>
        <taxon>Tuber</taxon>
    </lineage>
</organism>
<dbReference type="Proteomes" id="UP000246991">
    <property type="component" value="Unassembled WGS sequence"/>
</dbReference>
<evidence type="ECO:0000313" key="2">
    <source>
        <dbReference type="EMBL" id="PWW74752.1"/>
    </source>
</evidence>
<gene>
    <name evidence="2" type="ORF">C7212DRAFT_211607</name>
</gene>
<keyword evidence="3" id="KW-1185">Reference proteome</keyword>
<reference evidence="2 3" key="1">
    <citation type="submission" date="2018-03" db="EMBL/GenBank/DDBJ databases">
        <title>Genomes of Pezizomycetes fungi and the evolution of truffles.</title>
        <authorList>
            <person name="Murat C."/>
            <person name="Payen T."/>
            <person name="Noel B."/>
            <person name="Kuo A."/>
            <person name="Martin F.M."/>
        </authorList>
    </citation>
    <scope>NUCLEOTIDE SEQUENCE [LARGE SCALE GENOMIC DNA]</scope>
    <source>
        <strain evidence="2">091103-1</strain>
    </source>
</reference>
<dbReference type="AlphaFoldDB" id="A0A317SJZ4"/>
<evidence type="ECO:0008006" key="4">
    <source>
        <dbReference type="Google" id="ProtNLM"/>
    </source>
</evidence>
<dbReference type="InterPro" id="IPR036396">
    <property type="entry name" value="Cyt_P450_sf"/>
</dbReference>
<proteinExistence type="predicted"/>
<feature type="transmembrane region" description="Helical" evidence="1">
    <location>
        <begin position="57"/>
        <end position="82"/>
    </location>
</feature>
<dbReference type="STRING" id="42249.A0A317SJZ4"/>
<dbReference type="GO" id="GO:0005506">
    <property type="term" value="F:iron ion binding"/>
    <property type="evidence" value="ECO:0007669"/>
    <property type="project" value="InterPro"/>
</dbReference>
<dbReference type="GO" id="GO:0016705">
    <property type="term" value="F:oxidoreductase activity, acting on paired donors, with incorporation or reduction of molecular oxygen"/>
    <property type="evidence" value="ECO:0007669"/>
    <property type="project" value="InterPro"/>
</dbReference>
<evidence type="ECO:0000256" key="1">
    <source>
        <dbReference type="SAM" id="Phobius"/>
    </source>
</evidence>
<dbReference type="EMBL" id="PYWC01000057">
    <property type="protein sequence ID" value="PWW74752.1"/>
    <property type="molecule type" value="Genomic_DNA"/>
</dbReference>
<keyword evidence="1" id="KW-1133">Transmembrane helix</keyword>
<dbReference type="SUPFAM" id="SSF48264">
    <property type="entry name" value="Cytochrome P450"/>
    <property type="match status" value="1"/>
</dbReference>
<keyword evidence="1" id="KW-0472">Membrane</keyword>
<comment type="caution">
    <text evidence="2">The sequence shown here is derived from an EMBL/GenBank/DDBJ whole genome shotgun (WGS) entry which is preliminary data.</text>
</comment>
<dbReference type="GO" id="GO:0004497">
    <property type="term" value="F:monooxygenase activity"/>
    <property type="evidence" value="ECO:0007669"/>
    <property type="project" value="InterPro"/>
</dbReference>
<accession>A0A317SJZ4</accession>
<name>A0A317SJZ4_9PEZI</name>
<protein>
    <recommendedName>
        <fullName evidence="4">Cytochrome P450</fullName>
    </recommendedName>
</protein>
<evidence type="ECO:0000313" key="3">
    <source>
        <dbReference type="Proteomes" id="UP000246991"/>
    </source>
</evidence>